<dbReference type="Gene3D" id="3.20.20.190">
    <property type="entry name" value="Phosphatidylinositol (PI) phosphodiesterase"/>
    <property type="match status" value="1"/>
</dbReference>
<keyword evidence="3" id="KW-1185">Reference proteome</keyword>
<gene>
    <name evidence="2" type="ORF">FC98_GL001668</name>
</gene>
<dbReference type="PANTHER" id="PTHR46211">
    <property type="entry name" value="GLYCEROPHOSPHORYL DIESTER PHOSPHODIESTERASE"/>
    <property type="match status" value="1"/>
</dbReference>
<comment type="caution">
    <text evidence="2">The sequence shown here is derived from an EMBL/GenBank/DDBJ whole genome shotgun (WGS) entry which is preliminary data.</text>
</comment>
<dbReference type="Proteomes" id="UP000051439">
    <property type="component" value="Unassembled WGS sequence"/>
</dbReference>
<dbReference type="InterPro" id="IPR030395">
    <property type="entry name" value="GP_PDE_dom"/>
</dbReference>
<name>A0A0R1NZ01_9LACO</name>
<proteinExistence type="predicted"/>
<evidence type="ECO:0000313" key="3">
    <source>
        <dbReference type="Proteomes" id="UP000051439"/>
    </source>
</evidence>
<dbReference type="PATRIC" id="fig|1423766.4.peg.1725"/>
<dbReference type="SUPFAM" id="SSF51695">
    <property type="entry name" value="PLC-like phosphodiesterases"/>
    <property type="match status" value="1"/>
</dbReference>
<organism evidence="2 3">
    <name type="scientific">Lentilactobacillus kisonensis DSM 19906 = JCM 15041</name>
    <dbReference type="NCBI Taxonomy" id="1423766"/>
    <lineage>
        <taxon>Bacteria</taxon>
        <taxon>Bacillati</taxon>
        <taxon>Bacillota</taxon>
        <taxon>Bacilli</taxon>
        <taxon>Lactobacillales</taxon>
        <taxon>Lactobacillaceae</taxon>
        <taxon>Lentilactobacillus</taxon>
    </lineage>
</organism>
<reference evidence="2 3" key="1">
    <citation type="journal article" date="2015" name="Genome Announc.">
        <title>Expanding the biotechnology potential of lactobacilli through comparative genomics of 213 strains and associated genera.</title>
        <authorList>
            <person name="Sun Z."/>
            <person name="Harris H.M."/>
            <person name="McCann A."/>
            <person name="Guo C."/>
            <person name="Argimon S."/>
            <person name="Zhang W."/>
            <person name="Yang X."/>
            <person name="Jeffery I.B."/>
            <person name="Cooney J.C."/>
            <person name="Kagawa T.F."/>
            <person name="Liu W."/>
            <person name="Song Y."/>
            <person name="Salvetti E."/>
            <person name="Wrobel A."/>
            <person name="Rasinkangas P."/>
            <person name="Parkhill J."/>
            <person name="Rea M.C."/>
            <person name="O'Sullivan O."/>
            <person name="Ritari J."/>
            <person name="Douillard F.P."/>
            <person name="Paul Ross R."/>
            <person name="Yang R."/>
            <person name="Briner A.E."/>
            <person name="Felis G.E."/>
            <person name="de Vos W.M."/>
            <person name="Barrangou R."/>
            <person name="Klaenhammer T.R."/>
            <person name="Caufield P.W."/>
            <person name="Cui Y."/>
            <person name="Zhang H."/>
            <person name="O'Toole P.W."/>
        </authorList>
    </citation>
    <scope>NUCLEOTIDE SEQUENCE [LARGE SCALE GENOMIC DNA]</scope>
    <source>
        <strain evidence="2 3">DSM 19906</strain>
    </source>
</reference>
<dbReference type="AlphaFoldDB" id="A0A0R1NZ01"/>
<sequence length="243" mass="28021">MKGSYFMTTSTLIFGHRGYPHKFMENSLDGFIYAIDHGVEGLEFDVHLTKDNMPVIMHDERIDRTTDGKGRIQDYSLEELRQFHLKDGQKIPTLRDLLTAANQQPVYLNLEFKTNKIHYPHIEAIVLDMVRQYDLAYPVIYSSFNLDSLKIAYQLDPNQQYCLLADHPILNAKALIQKEHLSGLHLNHYQALGNVKERIWTVDDPRKQVKLLAEHVAGIITDNFEEAERVKNSERSQALETGA</sequence>
<dbReference type="PROSITE" id="PS51704">
    <property type="entry name" value="GP_PDE"/>
    <property type="match status" value="1"/>
</dbReference>
<evidence type="ECO:0000259" key="1">
    <source>
        <dbReference type="PROSITE" id="PS51704"/>
    </source>
</evidence>
<dbReference type="Pfam" id="PF03009">
    <property type="entry name" value="GDPD"/>
    <property type="match status" value="1"/>
</dbReference>
<dbReference type="InterPro" id="IPR017946">
    <property type="entry name" value="PLC-like_Pdiesterase_TIM-brl"/>
</dbReference>
<dbReference type="PANTHER" id="PTHR46211:SF14">
    <property type="entry name" value="GLYCEROPHOSPHODIESTER PHOSPHODIESTERASE"/>
    <property type="match status" value="1"/>
</dbReference>
<feature type="domain" description="GP-PDE" evidence="1">
    <location>
        <begin position="11"/>
        <end position="231"/>
    </location>
</feature>
<accession>A0A0R1NZ01</accession>
<protein>
    <submittedName>
        <fullName evidence="2">Glycerophosphodiester phosphodiesterase family protein</fullName>
    </submittedName>
</protein>
<dbReference type="EMBL" id="AZEB01000003">
    <property type="protein sequence ID" value="KRL22914.1"/>
    <property type="molecule type" value="Genomic_DNA"/>
</dbReference>
<dbReference type="GO" id="GO:0008081">
    <property type="term" value="F:phosphoric diester hydrolase activity"/>
    <property type="evidence" value="ECO:0007669"/>
    <property type="project" value="InterPro"/>
</dbReference>
<dbReference type="GO" id="GO:0006629">
    <property type="term" value="P:lipid metabolic process"/>
    <property type="evidence" value="ECO:0007669"/>
    <property type="project" value="InterPro"/>
</dbReference>
<evidence type="ECO:0000313" key="2">
    <source>
        <dbReference type="EMBL" id="KRL22914.1"/>
    </source>
</evidence>